<gene>
    <name evidence="9" type="primary">ABSGL_13569.1 scaffold 14267</name>
</gene>
<dbReference type="InterPro" id="IPR029058">
    <property type="entry name" value="AB_hydrolase_fold"/>
</dbReference>
<dbReference type="AlphaFoldDB" id="A0A163MRM1"/>
<name>A0A163MRM1_ABSGL</name>
<reference evidence="9" key="1">
    <citation type="submission" date="2016-04" db="EMBL/GenBank/DDBJ databases">
        <authorList>
            <person name="Evans L.H."/>
            <person name="Alamgir A."/>
            <person name="Owens N."/>
            <person name="Weber N.D."/>
            <person name="Virtaneva K."/>
            <person name="Barbian K."/>
            <person name="Babar A."/>
            <person name="Rosenke K."/>
        </authorList>
    </citation>
    <scope>NUCLEOTIDE SEQUENCE [LARGE SCALE GENOMIC DNA]</scope>
    <source>
        <strain evidence="9">CBS 101.48</strain>
    </source>
</reference>
<dbReference type="PRINTS" id="PR00414">
    <property type="entry name" value="PPTHIESTRASE"/>
</dbReference>
<keyword evidence="10" id="KW-1185">Reference proteome</keyword>
<dbReference type="OMA" id="KFVMVMF"/>
<evidence type="ECO:0000256" key="4">
    <source>
        <dbReference type="ARBA" id="ARBA00022729"/>
    </source>
</evidence>
<organism evidence="9">
    <name type="scientific">Absidia glauca</name>
    <name type="common">Pin mould</name>
    <dbReference type="NCBI Taxonomy" id="4829"/>
    <lineage>
        <taxon>Eukaryota</taxon>
        <taxon>Fungi</taxon>
        <taxon>Fungi incertae sedis</taxon>
        <taxon>Mucoromycota</taxon>
        <taxon>Mucoromycotina</taxon>
        <taxon>Mucoromycetes</taxon>
        <taxon>Mucorales</taxon>
        <taxon>Cunninghamellaceae</taxon>
        <taxon>Absidia</taxon>
    </lineage>
</organism>
<dbReference type="SUPFAM" id="SSF53474">
    <property type="entry name" value="alpha/beta-Hydrolases"/>
    <property type="match status" value="1"/>
</dbReference>
<keyword evidence="4" id="KW-0732">Signal</keyword>
<evidence type="ECO:0000256" key="1">
    <source>
        <dbReference type="ARBA" id="ARBA00010758"/>
    </source>
</evidence>
<dbReference type="Gene3D" id="3.40.50.1820">
    <property type="entry name" value="alpha/beta hydrolase"/>
    <property type="match status" value="1"/>
</dbReference>
<evidence type="ECO:0000256" key="6">
    <source>
        <dbReference type="ARBA" id="ARBA00023157"/>
    </source>
</evidence>
<evidence type="ECO:0000256" key="7">
    <source>
        <dbReference type="ARBA" id="ARBA00023180"/>
    </source>
</evidence>
<dbReference type="InterPro" id="IPR002472">
    <property type="entry name" value="Palm_thioest"/>
</dbReference>
<dbReference type="STRING" id="4829.A0A163MRM1"/>
<dbReference type="InParanoid" id="A0A163MRM1"/>
<dbReference type="OrthoDB" id="10263094at2759"/>
<keyword evidence="5" id="KW-0378">Hydrolase</keyword>
<dbReference type="PANTHER" id="PTHR11247:SF8">
    <property type="entry name" value="PALMITOYL-PROTEIN THIOESTERASE 1"/>
    <property type="match status" value="1"/>
</dbReference>
<keyword evidence="7" id="KW-0325">Glycoprotein</keyword>
<evidence type="ECO:0000313" key="9">
    <source>
        <dbReference type="EMBL" id="SAM07911.1"/>
    </source>
</evidence>
<keyword evidence="6" id="KW-1015">Disulfide bond</keyword>
<protein>
    <recommendedName>
        <fullName evidence="3">Palmitoyl-protein thioesterase 1</fullName>
        <ecNumber evidence="2">3.1.2.22</ecNumber>
    </recommendedName>
    <alternativeName>
        <fullName evidence="8">Palmitoyl-protein hydrolase 1</fullName>
    </alternativeName>
</protein>
<evidence type="ECO:0000256" key="5">
    <source>
        <dbReference type="ARBA" id="ARBA00022801"/>
    </source>
</evidence>
<evidence type="ECO:0000313" key="10">
    <source>
        <dbReference type="Proteomes" id="UP000078561"/>
    </source>
</evidence>
<sequence length="306" mass="34718">MGTTAQTPVVLWHGMGDDCCNPESMGRVTDLIKSHIPGVYVHSVMVGESVSDDKNAGFFGVVDKQVDLVCEQLAQVPELSNGFNAIGFSQGGLFMRAYVERCNQPKVRHLITFGSPHGGVSDIPNCVNIHDFKCTLMRTMVKRGVYTNYVQHHVVQAQYYKSPSDYEAYLESNIFLPRLNNEVEVKFRNATYRDHIAALDTFVMIKFSDDSMIKPPESAWFWTLDQDNQISPLEEQALYQEDFLGLKALDQKDRLRFLTCPGSHMQISDEFLVENVIQPYLTTTPTIQQDENERKGYGGRFLNQQV</sequence>
<proteinExistence type="inferred from homology"/>
<dbReference type="EC" id="3.1.2.22" evidence="2"/>
<dbReference type="GlyCosmos" id="A0A163MRM1">
    <property type="glycosylation" value="1 site, No reported glycans"/>
</dbReference>
<dbReference type="FunFam" id="3.40.50.1820:FF:000107">
    <property type="entry name" value="Palmitoyl-protein thioesterase 1"/>
    <property type="match status" value="1"/>
</dbReference>
<evidence type="ECO:0000256" key="3">
    <source>
        <dbReference type="ARBA" id="ARBA00014212"/>
    </source>
</evidence>
<dbReference type="Proteomes" id="UP000078561">
    <property type="component" value="Unassembled WGS sequence"/>
</dbReference>
<dbReference type="Pfam" id="PF02089">
    <property type="entry name" value="Palm_thioest"/>
    <property type="match status" value="1"/>
</dbReference>
<accession>A0A163MRM1</accession>
<evidence type="ECO:0000256" key="2">
    <source>
        <dbReference type="ARBA" id="ARBA00012423"/>
    </source>
</evidence>
<dbReference type="PANTHER" id="PTHR11247">
    <property type="entry name" value="PALMITOYL-PROTEIN THIOESTERASE/DOLICHYLDIPHOSPHATASE 1"/>
    <property type="match status" value="1"/>
</dbReference>
<dbReference type="GO" id="GO:0008474">
    <property type="term" value="F:palmitoyl-(protein) hydrolase activity"/>
    <property type="evidence" value="ECO:0007669"/>
    <property type="project" value="UniProtKB-EC"/>
</dbReference>
<comment type="similarity">
    <text evidence="1">Belongs to the palmitoyl-protein thioesterase family.</text>
</comment>
<evidence type="ECO:0000256" key="8">
    <source>
        <dbReference type="ARBA" id="ARBA00031934"/>
    </source>
</evidence>
<dbReference type="EMBL" id="LT554871">
    <property type="protein sequence ID" value="SAM07911.1"/>
    <property type="molecule type" value="Genomic_DNA"/>
</dbReference>